<comment type="similarity">
    <text evidence="1 5">Belongs to the FliD family.</text>
</comment>
<gene>
    <name evidence="8" type="ORF">AM2010_143</name>
</gene>
<comment type="subcellular location">
    <subcellularLocation>
        <location evidence="5">Secreted</location>
    </subcellularLocation>
    <subcellularLocation>
        <location evidence="5">Bacterial flagellum</location>
    </subcellularLocation>
</comment>
<dbReference type="GO" id="GO:0005576">
    <property type="term" value="C:extracellular region"/>
    <property type="evidence" value="ECO:0007669"/>
    <property type="project" value="UniProtKB-SubCell"/>
</dbReference>
<evidence type="ECO:0000313" key="9">
    <source>
        <dbReference type="Proteomes" id="UP000037643"/>
    </source>
</evidence>
<dbReference type="Pfam" id="PF02465">
    <property type="entry name" value="FliD_N"/>
    <property type="match status" value="1"/>
</dbReference>
<evidence type="ECO:0000259" key="6">
    <source>
        <dbReference type="Pfam" id="PF02465"/>
    </source>
</evidence>
<dbReference type="GO" id="GO:0007155">
    <property type="term" value="P:cell adhesion"/>
    <property type="evidence" value="ECO:0007669"/>
    <property type="project" value="InterPro"/>
</dbReference>
<organism evidence="8 9">
    <name type="scientific">Pelagerythrobacter marensis</name>
    <dbReference type="NCBI Taxonomy" id="543877"/>
    <lineage>
        <taxon>Bacteria</taxon>
        <taxon>Pseudomonadati</taxon>
        <taxon>Pseudomonadota</taxon>
        <taxon>Alphaproteobacteria</taxon>
        <taxon>Sphingomonadales</taxon>
        <taxon>Erythrobacteraceae</taxon>
        <taxon>Pelagerythrobacter</taxon>
    </lineage>
</organism>
<keyword evidence="5" id="KW-0964">Secreted</keyword>
<evidence type="ECO:0000256" key="2">
    <source>
        <dbReference type="ARBA" id="ARBA00011255"/>
    </source>
</evidence>
<evidence type="ECO:0000256" key="3">
    <source>
        <dbReference type="ARBA" id="ARBA00023054"/>
    </source>
</evidence>
<name>A0A0G3X788_9SPHN</name>
<evidence type="ECO:0000256" key="5">
    <source>
        <dbReference type="RuleBase" id="RU362066"/>
    </source>
</evidence>
<evidence type="ECO:0000259" key="7">
    <source>
        <dbReference type="Pfam" id="PF07195"/>
    </source>
</evidence>
<sequence length="473" mass="47965">MSEVSSIIAGLGAGSGIDMVSLASDLADAQFALRNDRLSMRSEVLERQISAASSLKNTLALLAGALGDRVRAGDLAVKPQIANPSVATATSPAGTIGSGSYSLEVLALARRQTLTSPAFADPAAAIGSGTLTIRFGETDGTAFAADPEREALTIDIASGATLADVASAINAKKSGVTAYVAQTAQGAQLVLKGPEGAQSGFVVEATETPGEEGLAALAWNPAAGGDPARLLAASADAQFRLDGLPMTSATNDVGTVAPGLSLKLTGTNAGAPTTIGFPSPVGTIASAMQDIVSALNEVVGELNAATDPHSGDLARDPGARALKKTLSGLSGMVVMPNAPDGAPRTLADLGVAIQRDGTFRLDSTRLQATLDRDPGGVAAMFTTGLYGVYATVDKISRSASSTGDPGSLAGSIARYQSQSADISEEAAKLADQQERLRANMISRFAKADTRIASSQSTLSFLQSQIDAWNSSRD</sequence>
<feature type="domain" description="Flagellar hook-associated protein 2 C-terminal" evidence="7">
    <location>
        <begin position="235"/>
        <end position="453"/>
    </location>
</feature>
<dbReference type="Pfam" id="PF07195">
    <property type="entry name" value="FliD_C"/>
    <property type="match status" value="1"/>
</dbReference>
<dbReference type="AlphaFoldDB" id="A0A0G3X788"/>
<keyword evidence="8" id="KW-0969">Cilium</keyword>
<comment type="subunit">
    <text evidence="2 5">Homopentamer.</text>
</comment>
<proteinExistence type="inferred from homology"/>
<comment type="function">
    <text evidence="5">Required for morphogenesis and for the elongation of the flagellar filament by facilitating polymerization of the flagellin monomers at the tip of growing filament. Forms a capping structure, which prevents flagellin subunits (transported through the central channel of the flagellum) from leaking out without polymerization at the distal end.</text>
</comment>
<keyword evidence="8" id="KW-0282">Flagellum</keyword>
<dbReference type="InterPro" id="IPR040026">
    <property type="entry name" value="FliD"/>
</dbReference>
<dbReference type="RefSeq" id="WP_047805453.1">
    <property type="nucleotide sequence ID" value="NZ_CP011805.1"/>
</dbReference>
<dbReference type="KEGG" id="amx:AM2010_143"/>
<dbReference type="InterPro" id="IPR003481">
    <property type="entry name" value="FliD_N"/>
</dbReference>
<dbReference type="InterPro" id="IPR010810">
    <property type="entry name" value="Flagellin_hook_IN_motif"/>
</dbReference>
<keyword evidence="3 5" id="KW-0175">Coiled coil</keyword>
<dbReference type="PATRIC" id="fig|543877.4.peg.144"/>
<dbReference type="GO" id="GO:0071973">
    <property type="term" value="P:bacterial-type flagellum-dependent cell motility"/>
    <property type="evidence" value="ECO:0007669"/>
    <property type="project" value="TreeGrafter"/>
</dbReference>
<dbReference type="GO" id="GO:0009424">
    <property type="term" value="C:bacterial-type flagellum hook"/>
    <property type="evidence" value="ECO:0007669"/>
    <property type="project" value="UniProtKB-UniRule"/>
</dbReference>
<dbReference type="Pfam" id="PF07196">
    <property type="entry name" value="Flagellin_IN"/>
    <property type="match status" value="1"/>
</dbReference>
<evidence type="ECO:0000313" key="8">
    <source>
        <dbReference type="EMBL" id="AKM06233.1"/>
    </source>
</evidence>
<keyword evidence="4 5" id="KW-0975">Bacterial flagellum</keyword>
<feature type="coiled-coil region" evidence="5">
    <location>
        <begin position="412"/>
        <end position="439"/>
    </location>
</feature>
<dbReference type="EMBL" id="CP011805">
    <property type="protein sequence ID" value="AKM06233.1"/>
    <property type="molecule type" value="Genomic_DNA"/>
</dbReference>
<keyword evidence="9" id="KW-1185">Reference proteome</keyword>
<evidence type="ECO:0000256" key="1">
    <source>
        <dbReference type="ARBA" id="ARBA00009764"/>
    </source>
</evidence>
<evidence type="ECO:0000256" key="4">
    <source>
        <dbReference type="ARBA" id="ARBA00023143"/>
    </source>
</evidence>
<dbReference type="PANTHER" id="PTHR30288:SF0">
    <property type="entry name" value="FLAGELLAR HOOK-ASSOCIATED PROTEIN 2"/>
    <property type="match status" value="1"/>
</dbReference>
<dbReference type="PANTHER" id="PTHR30288">
    <property type="entry name" value="FLAGELLAR CAP/ASSEMBLY PROTEIN FLID"/>
    <property type="match status" value="1"/>
</dbReference>
<accession>A0A0G3X788</accession>
<dbReference type="OrthoDB" id="7388356at2"/>
<feature type="domain" description="Flagellar hook-associated protein 2 N-terminal" evidence="6">
    <location>
        <begin position="15"/>
        <end position="112"/>
    </location>
</feature>
<keyword evidence="8" id="KW-0966">Cell projection</keyword>
<dbReference type="InterPro" id="IPR010809">
    <property type="entry name" value="FliD_C"/>
</dbReference>
<protein>
    <recommendedName>
        <fullName evidence="5">Flagellar hook-associated protein 2</fullName>
        <shortName evidence="5">HAP2</shortName>
    </recommendedName>
    <alternativeName>
        <fullName evidence="5">Flagellar cap protein</fullName>
    </alternativeName>
</protein>
<dbReference type="Proteomes" id="UP000037643">
    <property type="component" value="Chromosome"/>
</dbReference>
<dbReference type="STRING" id="543877.AM2010_143"/>
<reference evidence="8 9" key="1">
    <citation type="submission" date="2015-06" db="EMBL/GenBank/DDBJ databases">
        <authorList>
            <person name="Kim K.M."/>
        </authorList>
    </citation>
    <scope>NUCLEOTIDE SEQUENCE [LARGE SCALE GENOMIC DNA]</scope>
    <source>
        <strain evidence="8 9">KCTC 22370</strain>
    </source>
</reference>
<dbReference type="GO" id="GO:0009421">
    <property type="term" value="C:bacterial-type flagellum filament cap"/>
    <property type="evidence" value="ECO:0007669"/>
    <property type="project" value="InterPro"/>
</dbReference>